<accession>A0A3R1AUV2</accession>
<comment type="caution">
    <text evidence="1">The sequence shown here is derived from an EMBL/GenBank/DDBJ whole genome shotgun (WGS) entry which is preliminary data.</text>
</comment>
<gene>
    <name evidence="1" type="ORF">D7N80_09005</name>
</gene>
<dbReference type="Proteomes" id="UP000885348">
    <property type="component" value="Unassembled WGS sequence"/>
</dbReference>
<reference evidence="1" key="1">
    <citation type="submission" date="2018-09" db="EMBL/GenBank/DDBJ databases">
        <authorList>
            <person name="Ashton P.M."/>
            <person name="Dallman T."/>
            <person name="Nair S."/>
            <person name="De Pinna E."/>
            <person name="Peters T."/>
            <person name="Grant K."/>
        </authorList>
    </citation>
    <scope>NUCLEOTIDE SEQUENCE [LARGE SCALE GENOMIC DNA]</scope>
    <source>
        <strain evidence="1">598938</strain>
    </source>
</reference>
<proteinExistence type="predicted"/>
<organism evidence="1">
    <name type="scientific">Salmonella enterica I</name>
    <dbReference type="NCBI Taxonomy" id="59201"/>
    <lineage>
        <taxon>Bacteria</taxon>
        <taxon>Pseudomonadati</taxon>
        <taxon>Pseudomonadota</taxon>
        <taxon>Gammaproteobacteria</taxon>
        <taxon>Enterobacterales</taxon>
        <taxon>Enterobacteriaceae</taxon>
        <taxon>Salmonella</taxon>
    </lineage>
</organism>
<sequence>MTMKNMMLDNKWQQLTDGTKTVKLQILNMPVRYAECNTAPGDSSPFFTLQPGLYEAGPEISYVRADMQSAFIVVAEKIAP</sequence>
<evidence type="ECO:0000313" key="1">
    <source>
        <dbReference type="EMBL" id="MML53447.1"/>
    </source>
</evidence>
<dbReference type="EMBL" id="RVVJ01000008">
    <property type="protein sequence ID" value="MML53447.1"/>
    <property type="molecule type" value="Genomic_DNA"/>
</dbReference>
<name>A0A3R1AUV2_SALET</name>
<protein>
    <submittedName>
        <fullName evidence="1">Uncharacterized protein</fullName>
    </submittedName>
</protein>
<dbReference type="AlphaFoldDB" id="A0A3R1AUV2"/>